<accession>A0ABT1CX05</accession>
<keyword evidence="3" id="KW-0804">Transcription</keyword>
<dbReference type="RefSeq" id="WP_193217337.1">
    <property type="nucleotide sequence ID" value="NZ_CP159480.1"/>
</dbReference>
<dbReference type="SUPFAM" id="SSF46689">
    <property type="entry name" value="Homeodomain-like"/>
    <property type="match status" value="1"/>
</dbReference>
<dbReference type="InterPro" id="IPR050109">
    <property type="entry name" value="HTH-type_TetR-like_transc_reg"/>
</dbReference>
<keyword evidence="7" id="KW-1185">Reference proteome</keyword>
<comment type="caution">
    <text evidence="6">The sequence shown here is derived from an EMBL/GenBank/DDBJ whole genome shotgun (WGS) entry which is preliminary data.</text>
</comment>
<evidence type="ECO:0000313" key="7">
    <source>
        <dbReference type="Proteomes" id="UP001320715"/>
    </source>
</evidence>
<evidence type="ECO:0000259" key="5">
    <source>
        <dbReference type="PROSITE" id="PS50977"/>
    </source>
</evidence>
<evidence type="ECO:0000256" key="3">
    <source>
        <dbReference type="ARBA" id="ARBA00023163"/>
    </source>
</evidence>
<evidence type="ECO:0000256" key="2">
    <source>
        <dbReference type="ARBA" id="ARBA00023125"/>
    </source>
</evidence>
<gene>
    <name evidence="6" type="ORF">GTW23_21195</name>
</gene>
<dbReference type="PRINTS" id="PR00455">
    <property type="entry name" value="HTHTETR"/>
</dbReference>
<evidence type="ECO:0000256" key="1">
    <source>
        <dbReference type="ARBA" id="ARBA00023015"/>
    </source>
</evidence>
<organism evidence="6 7">
    <name type="scientific">Hoeflea alexandrii</name>
    <dbReference type="NCBI Taxonomy" id="288436"/>
    <lineage>
        <taxon>Bacteria</taxon>
        <taxon>Pseudomonadati</taxon>
        <taxon>Pseudomonadota</taxon>
        <taxon>Alphaproteobacteria</taxon>
        <taxon>Hyphomicrobiales</taxon>
        <taxon>Rhizobiaceae</taxon>
        <taxon>Hoeflea</taxon>
    </lineage>
</organism>
<dbReference type="Proteomes" id="UP001320715">
    <property type="component" value="Unassembled WGS sequence"/>
</dbReference>
<dbReference type="Gene3D" id="1.10.357.10">
    <property type="entry name" value="Tetracycline Repressor, domain 2"/>
    <property type="match status" value="1"/>
</dbReference>
<evidence type="ECO:0000256" key="4">
    <source>
        <dbReference type="PROSITE-ProRule" id="PRU00335"/>
    </source>
</evidence>
<protein>
    <submittedName>
        <fullName evidence="6">TetR family transcriptional regulator</fullName>
    </submittedName>
</protein>
<name>A0ABT1CX05_9HYPH</name>
<reference evidence="6 7" key="1">
    <citation type="submission" date="2020-01" db="EMBL/GenBank/DDBJ databases">
        <title>Genomes of bacteria type strains.</title>
        <authorList>
            <person name="Chen J."/>
            <person name="Zhu S."/>
            <person name="Yang J."/>
        </authorList>
    </citation>
    <scope>NUCLEOTIDE SEQUENCE [LARGE SCALE GENOMIC DNA]</scope>
    <source>
        <strain evidence="6 7">DSM 16655</strain>
    </source>
</reference>
<feature type="domain" description="HTH tetR-type" evidence="5">
    <location>
        <begin position="10"/>
        <end position="70"/>
    </location>
</feature>
<sequence length="207" mass="22776">MDTATHSIASKRALDILDQVKSVFALNGFDGTSMQDLAQATQMSVGNFYRYFPSKDAIITALVKRDLEEIEAVFEAVQNASDPGAMFMTILRERIETLPVEDAALWSEVQAASFRSPEIATLMRTMDETVRDNVVKALVRIHGDGSANAVKTFETRAHLMMLLIHGFAQRKFCAREAILDEQSAALGELVLSTLHDTIFAPPATPAE</sequence>
<dbReference type="InterPro" id="IPR001647">
    <property type="entry name" value="HTH_TetR"/>
</dbReference>
<keyword evidence="2 4" id="KW-0238">DNA-binding</keyword>
<dbReference type="PANTHER" id="PTHR30055">
    <property type="entry name" value="HTH-TYPE TRANSCRIPTIONAL REGULATOR RUTR"/>
    <property type="match status" value="1"/>
</dbReference>
<dbReference type="PANTHER" id="PTHR30055:SF234">
    <property type="entry name" value="HTH-TYPE TRANSCRIPTIONAL REGULATOR BETI"/>
    <property type="match status" value="1"/>
</dbReference>
<feature type="DNA-binding region" description="H-T-H motif" evidence="4">
    <location>
        <begin position="33"/>
        <end position="52"/>
    </location>
</feature>
<dbReference type="PROSITE" id="PS50977">
    <property type="entry name" value="HTH_TETR_2"/>
    <property type="match status" value="1"/>
</dbReference>
<dbReference type="EMBL" id="JAAAML010000004">
    <property type="protein sequence ID" value="MCO6410707.1"/>
    <property type="molecule type" value="Genomic_DNA"/>
</dbReference>
<evidence type="ECO:0000313" key="6">
    <source>
        <dbReference type="EMBL" id="MCO6410707.1"/>
    </source>
</evidence>
<dbReference type="Pfam" id="PF00440">
    <property type="entry name" value="TetR_N"/>
    <property type="match status" value="1"/>
</dbReference>
<keyword evidence="1" id="KW-0805">Transcription regulation</keyword>
<dbReference type="InterPro" id="IPR009057">
    <property type="entry name" value="Homeodomain-like_sf"/>
</dbReference>
<proteinExistence type="predicted"/>